<reference evidence="1" key="1">
    <citation type="journal article" date="2021" name="Sci. Rep.">
        <title>Diploid genomic architecture of Nitzschia inconspicua, an elite biomass production diatom.</title>
        <authorList>
            <person name="Oliver A."/>
            <person name="Podell S."/>
            <person name="Pinowska A."/>
            <person name="Traller J.C."/>
            <person name="Smith S.R."/>
            <person name="McClure R."/>
            <person name="Beliaev A."/>
            <person name="Bohutskyi P."/>
            <person name="Hill E.A."/>
            <person name="Rabines A."/>
            <person name="Zheng H."/>
            <person name="Allen L.Z."/>
            <person name="Kuo A."/>
            <person name="Grigoriev I.V."/>
            <person name="Allen A.E."/>
            <person name="Hazlebeck D."/>
            <person name="Allen E.E."/>
        </authorList>
    </citation>
    <scope>NUCLEOTIDE SEQUENCE</scope>
    <source>
        <strain evidence="1">Hildebrandi</strain>
    </source>
</reference>
<dbReference type="Proteomes" id="UP000693970">
    <property type="component" value="Unassembled WGS sequence"/>
</dbReference>
<dbReference type="OrthoDB" id="56139at2759"/>
<gene>
    <name evidence="1" type="ORF">IV203_006432</name>
</gene>
<sequence length="198" mass="22676">MKSNLDHKHSHYTSNRDVHKMSEIVQTTPFSSFLGVVKKCPVQIRNKSDHTVSTSATEATEDLKFVSFVDTVSVRRTLSLDSYTKEELLACWFTEEEFSRMKKSSMALVAKMNTGSSSVSKYCTRGLEKHTRVQSRQRLKNRYDSICAVLDEQDKLYDEGFSGDDERISRVYSSRTSSSILWAHVVGLHDQKEAEKYL</sequence>
<reference evidence="1" key="2">
    <citation type="submission" date="2021-04" db="EMBL/GenBank/DDBJ databases">
        <authorList>
            <person name="Podell S."/>
        </authorList>
    </citation>
    <scope>NUCLEOTIDE SEQUENCE</scope>
    <source>
        <strain evidence="1">Hildebrandi</strain>
    </source>
</reference>
<dbReference type="AlphaFoldDB" id="A0A9K3KAM7"/>
<dbReference type="EMBL" id="JAGRRH010000028">
    <property type="protein sequence ID" value="KAG7340028.1"/>
    <property type="molecule type" value="Genomic_DNA"/>
</dbReference>
<organism evidence="1 2">
    <name type="scientific">Nitzschia inconspicua</name>
    <dbReference type="NCBI Taxonomy" id="303405"/>
    <lineage>
        <taxon>Eukaryota</taxon>
        <taxon>Sar</taxon>
        <taxon>Stramenopiles</taxon>
        <taxon>Ochrophyta</taxon>
        <taxon>Bacillariophyta</taxon>
        <taxon>Bacillariophyceae</taxon>
        <taxon>Bacillariophycidae</taxon>
        <taxon>Bacillariales</taxon>
        <taxon>Bacillariaceae</taxon>
        <taxon>Nitzschia</taxon>
    </lineage>
</organism>
<accession>A0A9K3KAM7</accession>
<evidence type="ECO:0000313" key="1">
    <source>
        <dbReference type="EMBL" id="KAG7340028.1"/>
    </source>
</evidence>
<proteinExistence type="predicted"/>
<protein>
    <submittedName>
        <fullName evidence="1">Uncharacterized protein</fullName>
    </submittedName>
</protein>
<evidence type="ECO:0000313" key="2">
    <source>
        <dbReference type="Proteomes" id="UP000693970"/>
    </source>
</evidence>
<comment type="caution">
    <text evidence="1">The sequence shown here is derived from an EMBL/GenBank/DDBJ whole genome shotgun (WGS) entry which is preliminary data.</text>
</comment>
<name>A0A9K3KAM7_9STRA</name>
<keyword evidence="2" id="KW-1185">Reference proteome</keyword>